<sequence>MKDLPLHEELHRLAVAAIRNVAFGNDAYKTVAVRAGGIPVIVTAMMRFPKDAKLQEQAIGALTSICDTVGRAVVCARLGGVEAIIAAMKRHPSGGHVAELGCIILCMFCDDGQMRQHIVRSHALPVAKALSRADQSEVRRWGCELLRNLSDSGHAGAAG</sequence>
<organism evidence="2">
    <name type="scientific">Alexandrium andersonii</name>
    <dbReference type="NCBI Taxonomy" id="327968"/>
    <lineage>
        <taxon>Eukaryota</taxon>
        <taxon>Sar</taxon>
        <taxon>Alveolata</taxon>
        <taxon>Dinophyceae</taxon>
        <taxon>Gonyaulacales</taxon>
        <taxon>Pyrocystaceae</taxon>
        <taxon>Alexandrium</taxon>
    </lineage>
</organism>
<gene>
    <name evidence="2" type="ORF">AAND1436_LOCUS39057</name>
</gene>
<dbReference type="AlphaFoldDB" id="A0A7S2MYW6"/>
<name>A0A7S2MYW6_9DINO</name>
<dbReference type="PANTHER" id="PTHR22895:SF0">
    <property type="entry name" value="ARMADILLO REPEAT-CONTAINING PROTEIN 6"/>
    <property type="match status" value="1"/>
</dbReference>
<accession>A0A7S2MYW6</accession>
<dbReference type="SUPFAM" id="SSF48371">
    <property type="entry name" value="ARM repeat"/>
    <property type="match status" value="1"/>
</dbReference>
<dbReference type="PANTHER" id="PTHR22895">
    <property type="entry name" value="ARMADILLO REPEAT-CONTAINING PROTEIN 6"/>
    <property type="match status" value="1"/>
</dbReference>
<evidence type="ECO:0008006" key="3">
    <source>
        <dbReference type="Google" id="ProtNLM"/>
    </source>
</evidence>
<keyword evidence="1" id="KW-0677">Repeat</keyword>
<evidence type="ECO:0000256" key="1">
    <source>
        <dbReference type="ARBA" id="ARBA00022737"/>
    </source>
</evidence>
<protein>
    <recommendedName>
        <fullName evidence="3">Armadillo repeat-containing protein 8</fullName>
    </recommendedName>
</protein>
<dbReference type="Gene3D" id="1.25.10.10">
    <property type="entry name" value="Leucine-rich Repeat Variant"/>
    <property type="match status" value="1"/>
</dbReference>
<dbReference type="InterPro" id="IPR016024">
    <property type="entry name" value="ARM-type_fold"/>
</dbReference>
<reference evidence="2" key="1">
    <citation type="submission" date="2021-01" db="EMBL/GenBank/DDBJ databases">
        <authorList>
            <person name="Corre E."/>
            <person name="Pelletier E."/>
            <person name="Niang G."/>
            <person name="Scheremetjew M."/>
            <person name="Finn R."/>
            <person name="Kale V."/>
            <person name="Holt S."/>
            <person name="Cochrane G."/>
            <person name="Meng A."/>
            <person name="Brown T."/>
            <person name="Cohen L."/>
        </authorList>
    </citation>
    <scope>NUCLEOTIDE SEQUENCE</scope>
    <source>
        <strain evidence="2">CCMP2222</strain>
    </source>
</reference>
<dbReference type="Pfam" id="PF00514">
    <property type="entry name" value="Arm"/>
    <property type="match status" value="1"/>
</dbReference>
<dbReference type="InterPro" id="IPR011989">
    <property type="entry name" value="ARM-like"/>
</dbReference>
<proteinExistence type="predicted"/>
<dbReference type="SMART" id="SM00185">
    <property type="entry name" value="ARM"/>
    <property type="match status" value="2"/>
</dbReference>
<dbReference type="EMBL" id="HBGQ01081727">
    <property type="protein sequence ID" value="CAD9510039.1"/>
    <property type="molecule type" value="Transcribed_RNA"/>
</dbReference>
<evidence type="ECO:0000313" key="2">
    <source>
        <dbReference type="EMBL" id="CAD9510039.1"/>
    </source>
</evidence>
<dbReference type="InterPro" id="IPR000225">
    <property type="entry name" value="Armadillo"/>
</dbReference>